<comment type="caution">
    <text evidence="1">The sequence shown here is derived from an EMBL/GenBank/DDBJ whole genome shotgun (WGS) entry which is preliminary data.</text>
</comment>
<keyword evidence="2" id="KW-1185">Reference proteome</keyword>
<gene>
    <name evidence="1" type="ORF">D9613_000103</name>
</gene>
<evidence type="ECO:0000313" key="2">
    <source>
        <dbReference type="Proteomes" id="UP000521872"/>
    </source>
</evidence>
<organism evidence="1 2">
    <name type="scientific">Agrocybe pediades</name>
    <dbReference type="NCBI Taxonomy" id="84607"/>
    <lineage>
        <taxon>Eukaryota</taxon>
        <taxon>Fungi</taxon>
        <taxon>Dikarya</taxon>
        <taxon>Basidiomycota</taxon>
        <taxon>Agaricomycotina</taxon>
        <taxon>Agaricomycetes</taxon>
        <taxon>Agaricomycetidae</taxon>
        <taxon>Agaricales</taxon>
        <taxon>Agaricineae</taxon>
        <taxon>Strophariaceae</taxon>
        <taxon>Agrocybe</taxon>
    </lineage>
</organism>
<proteinExistence type="predicted"/>
<sequence length="275" mass="30359">MRTNDEHLLDSRSVAQHRWHYDCQSEVIDMEKCSPEAREFNKTYLNHQFCELCKEERGLTSNLMPPTTTTILLDNVVANAMHTSKRVVDPTATITTFGYSSVYSLPIGEVDTRNTYLSAHTGNYHVTYAGTSSAMPACHDGMPWCSGASDARAGLPPGSWNEMSLLTGPQVEYAQFELNGQASSSATAILCAVPAPYYNSPTGAILYPAPQSTSLRHGMLRPLEGVQDEVGWQDGFLAVNEIRDSLRAAVEDEELVHDEGMQEGLGYWSQGGWWE</sequence>
<name>A0A8H4R2H8_9AGAR</name>
<dbReference type="EMBL" id="JAACJL010000015">
    <property type="protein sequence ID" value="KAF4621025.1"/>
    <property type="molecule type" value="Genomic_DNA"/>
</dbReference>
<accession>A0A8H4R2H8</accession>
<dbReference type="Proteomes" id="UP000521872">
    <property type="component" value="Unassembled WGS sequence"/>
</dbReference>
<protein>
    <submittedName>
        <fullName evidence="1">Uncharacterized protein</fullName>
    </submittedName>
</protein>
<dbReference type="AlphaFoldDB" id="A0A8H4R2H8"/>
<evidence type="ECO:0000313" key="1">
    <source>
        <dbReference type="EMBL" id="KAF4621025.1"/>
    </source>
</evidence>
<reference evidence="1 2" key="1">
    <citation type="submission" date="2019-12" db="EMBL/GenBank/DDBJ databases">
        <authorList>
            <person name="Floudas D."/>
            <person name="Bentzer J."/>
            <person name="Ahren D."/>
            <person name="Johansson T."/>
            <person name="Persson P."/>
            <person name="Tunlid A."/>
        </authorList>
    </citation>
    <scope>NUCLEOTIDE SEQUENCE [LARGE SCALE GENOMIC DNA]</scope>
    <source>
        <strain evidence="1 2">CBS 102.39</strain>
    </source>
</reference>